<dbReference type="EMBL" id="CP071060">
    <property type="protein sequence ID" value="QSI78098.1"/>
    <property type="molecule type" value="Genomic_DNA"/>
</dbReference>
<feature type="domain" description="TfoX C-terminal" evidence="1">
    <location>
        <begin position="13"/>
        <end position="86"/>
    </location>
</feature>
<proteinExistence type="predicted"/>
<protein>
    <submittedName>
        <fullName evidence="2">TfoX/Sxy family protein</fullName>
    </submittedName>
</protein>
<gene>
    <name evidence="2" type="ORF">JY500_05500</name>
</gene>
<accession>A0ABX7M8R6</accession>
<dbReference type="PANTHER" id="PTHR36121">
    <property type="entry name" value="PROTEIN SXY"/>
    <property type="match status" value="1"/>
</dbReference>
<dbReference type="Proteomes" id="UP000663570">
    <property type="component" value="Chromosome"/>
</dbReference>
<dbReference type="PANTHER" id="PTHR36121:SF1">
    <property type="entry name" value="PROTEIN SXY"/>
    <property type="match status" value="1"/>
</dbReference>
<evidence type="ECO:0000259" key="1">
    <source>
        <dbReference type="Pfam" id="PF04994"/>
    </source>
</evidence>
<evidence type="ECO:0000313" key="3">
    <source>
        <dbReference type="Proteomes" id="UP000663570"/>
    </source>
</evidence>
<evidence type="ECO:0000313" key="2">
    <source>
        <dbReference type="EMBL" id="QSI78098.1"/>
    </source>
</evidence>
<dbReference type="RefSeq" id="WP_206255380.1">
    <property type="nucleotide sequence ID" value="NZ_CP071060.1"/>
</dbReference>
<reference evidence="2 3" key="1">
    <citation type="submission" date="2021-02" db="EMBL/GenBank/DDBJ databases">
        <title>Niveibacterium changnyeongensis HC41.</title>
        <authorList>
            <person name="Kang M."/>
        </authorList>
    </citation>
    <scope>NUCLEOTIDE SEQUENCE [LARGE SCALE GENOMIC DNA]</scope>
    <source>
        <strain evidence="2 3">HC41</strain>
    </source>
</reference>
<organism evidence="2 3">
    <name type="scientific">Niveibacterium microcysteis</name>
    <dbReference type="NCBI Taxonomy" id="2811415"/>
    <lineage>
        <taxon>Bacteria</taxon>
        <taxon>Pseudomonadati</taxon>
        <taxon>Pseudomonadota</taxon>
        <taxon>Betaproteobacteria</taxon>
        <taxon>Rhodocyclales</taxon>
        <taxon>Rhodocyclaceae</taxon>
        <taxon>Niveibacterium</taxon>
    </lineage>
</organism>
<keyword evidence="3" id="KW-1185">Reference proteome</keyword>
<dbReference type="Pfam" id="PF04994">
    <property type="entry name" value="TfoX_C"/>
    <property type="match status" value="1"/>
</dbReference>
<dbReference type="Gene3D" id="1.10.150.20">
    <property type="entry name" value="5' to 3' exonuclease, C-terminal subdomain"/>
    <property type="match status" value="1"/>
</dbReference>
<dbReference type="InterPro" id="IPR047525">
    <property type="entry name" value="TfoX-like"/>
</dbReference>
<dbReference type="InterPro" id="IPR007077">
    <property type="entry name" value="TfoX_C"/>
</dbReference>
<name>A0ABX7M8R6_9RHOO</name>
<sequence>MSPTASPDATPDALRNLGPRSREMLAAAGIHSIADLTARGAVRAWDDVRRAGQPASLNLLWALVGALDGRDWRDVARNDRLDLLMQIEAIAEARKALSDQDTDAP</sequence>